<dbReference type="GO" id="GO:0018064">
    <property type="term" value="F:protein-L-histidine N-tele-methyltransferase activity"/>
    <property type="evidence" value="ECO:0007669"/>
    <property type="project" value="UniProtKB-EC"/>
</dbReference>
<keyword evidence="8" id="KW-0539">Nucleus</keyword>
<accession>A0A1A0HKV1</accession>
<dbReference type="Gene3D" id="3.40.50.150">
    <property type="entry name" value="Vaccinia Virus protein VP39"/>
    <property type="match status" value="1"/>
</dbReference>
<comment type="caution">
    <text evidence="11">The sequence shown here is derived from an EMBL/GenBank/DDBJ whole genome shotgun (WGS) entry which is preliminary data.</text>
</comment>
<evidence type="ECO:0000256" key="2">
    <source>
        <dbReference type="ARBA" id="ARBA00004496"/>
    </source>
</evidence>
<sequence length="349" mass="38492">MLFSFAFSGDDFSDSESACGPVATPPQAPPNKQPQLVALPPKAHRLEDLLLSLANVRLSFDNHHTPGGNLVYRRQLFDIKHQVMTEEGEDANEVHSILIGNSSDEVDVRKNVYEGGFKLWECSYDLVDRLHTLHESGEIQAFRSVLELGCGTALPTCHLLLLLFAAPSHSQQSTFVFSDFNLEVLRLVTLPNILVHYASTLAEDVLNGLMDSEIPLGNDEILLTPALLAKFVSALREKNLELHFISGSWGEEFVQLVSPYSPDLIVTSETIYSPESLPLVLSMLVDLLADKQTYLGLVAAKQYYFGVGGSVKEFLDDLSSKKPSSMAVDATSDNLGQLKREILLLYPSK</sequence>
<feature type="compositionally biased region" description="Pro residues" evidence="10">
    <location>
        <begin position="23"/>
        <end position="32"/>
    </location>
</feature>
<dbReference type="GO" id="GO:0032259">
    <property type="term" value="P:methylation"/>
    <property type="evidence" value="ECO:0007669"/>
    <property type="project" value="UniProtKB-KW"/>
</dbReference>
<dbReference type="STRING" id="869754.A0A1A0HKV1"/>
<dbReference type="GeneID" id="30029645"/>
<proteinExistence type="inferred from homology"/>
<feature type="region of interest" description="Disordered" evidence="10">
    <location>
        <begin position="1"/>
        <end position="33"/>
    </location>
</feature>
<gene>
    <name evidence="11" type="ORF">METBIDRAFT_35902</name>
</gene>
<evidence type="ECO:0000256" key="5">
    <source>
        <dbReference type="ARBA" id="ARBA00022603"/>
    </source>
</evidence>
<keyword evidence="12" id="KW-1185">Reference proteome</keyword>
<evidence type="ECO:0000313" key="12">
    <source>
        <dbReference type="Proteomes" id="UP000092555"/>
    </source>
</evidence>
<evidence type="ECO:0000256" key="9">
    <source>
        <dbReference type="ARBA" id="ARBA00038126"/>
    </source>
</evidence>
<dbReference type="GO" id="GO:0005634">
    <property type="term" value="C:nucleus"/>
    <property type="evidence" value="ECO:0007669"/>
    <property type="project" value="UniProtKB-SubCell"/>
</dbReference>
<dbReference type="Proteomes" id="UP000092555">
    <property type="component" value="Unassembled WGS sequence"/>
</dbReference>
<comment type="similarity">
    <text evidence="9">Belongs to the methyltransferase superfamily. METTL18 family.</text>
</comment>
<keyword evidence="4" id="KW-0963">Cytoplasm</keyword>
<dbReference type="InterPro" id="IPR029063">
    <property type="entry name" value="SAM-dependent_MTases_sf"/>
</dbReference>
<feature type="compositionally biased region" description="Low complexity" evidence="10">
    <location>
        <begin position="1"/>
        <end position="10"/>
    </location>
</feature>
<evidence type="ECO:0000256" key="4">
    <source>
        <dbReference type="ARBA" id="ARBA00022490"/>
    </source>
</evidence>
<dbReference type="RefSeq" id="XP_018715003.1">
    <property type="nucleotide sequence ID" value="XM_018856669.1"/>
</dbReference>
<keyword evidence="7" id="KW-0949">S-adenosyl-L-methionine</keyword>
<organism evidence="11 12">
    <name type="scientific">Metschnikowia bicuspidata var. bicuspidata NRRL YB-4993</name>
    <dbReference type="NCBI Taxonomy" id="869754"/>
    <lineage>
        <taxon>Eukaryota</taxon>
        <taxon>Fungi</taxon>
        <taxon>Dikarya</taxon>
        <taxon>Ascomycota</taxon>
        <taxon>Saccharomycotina</taxon>
        <taxon>Pichiomycetes</taxon>
        <taxon>Metschnikowiaceae</taxon>
        <taxon>Metschnikowia</taxon>
    </lineage>
</organism>
<protein>
    <recommendedName>
        <fullName evidence="3">protein-histidine N-methyltransferase</fullName>
        <ecNumber evidence="3">2.1.1.85</ecNumber>
    </recommendedName>
</protein>
<evidence type="ECO:0000256" key="10">
    <source>
        <dbReference type="SAM" id="MobiDB-lite"/>
    </source>
</evidence>
<dbReference type="PANTHER" id="PTHR14614">
    <property type="entry name" value="HEPATOCELLULAR CARCINOMA-ASSOCIATED ANTIGEN"/>
    <property type="match status" value="1"/>
</dbReference>
<dbReference type="EC" id="2.1.1.85" evidence="3"/>
<keyword evidence="5" id="KW-0489">Methyltransferase</keyword>
<dbReference type="PANTHER" id="PTHR14614:SF39">
    <property type="entry name" value="HISTIDINE PROTEIN METHYLTRANSFERASE 1 HOMOLOG"/>
    <property type="match status" value="1"/>
</dbReference>
<dbReference type="EMBL" id="LXTC01000001">
    <property type="protein sequence ID" value="OBA24522.1"/>
    <property type="molecule type" value="Genomic_DNA"/>
</dbReference>
<dbReference type="SUPFAM" id="SSF53335">
    <property type="entry name" value="S-adenosyl-L-methionine-dependent methyltransferases"/>
    <property type="match status" value="1"/>
</dbReference>
<dbReference type="GO" id="GO:0000027">
    <property type="term" value="P:ribosomal large subunit assembly"/>
    <property type="evidence" value="ECO:0007669"/>
    <property type="project" value="EnsemblFungi"/>
</dbReference>
<dbReference type="InterPro" id="IPR019410">
    <property type="entry name" value="Methyltransf_16"/>
</dbReference>
<dbReference type="OrthoDB" id="1723750at2759"/>
<evidence type="ECO:0000256" key="6">
    <source>
        <dbReference type="ARBA" id="ARBA00022679"/>
    </source>
</evidence>
<dbReference type="GO" id="GO:0005737">
    <property type="term" value="C:cytoplasm"/>
    <property type="evidence" value="ECO:0007669"/>
    <property type="project" value="UniProtKB-SubCell"/>
</dbReference>
<evidence type="ECO:0000313" key="11">
    <source>
        <dbReference type="EMBL" id="OBA24522.1"/>
    </source>
</evidence>
<dbReference type="AlphaFoldDB" id="A0A1A0HKV1"/>
<evidence type="ECO:0000256" key="3">
    <source>
        <dbReference type="ARBA" id="ARBA00012533"/>
    </source>
</evidence>
<evidence type="ECO:0000256" key="8">
    <source>
        <dbReference type="ARBA" id="ARBA00023242"/>
    </source>
</evidence>
<reference evidence="11 12" key="1">
    <citation type="submission" date="2016-05" db="EMBL/GenBank/DDBJ databases">
        <title>Comparative genomics of biotechnologically important yeasts.</title>
        <authorList>
            <consortium name="DOE Joint Genome Institute"/>
            <person name="Riley R."/>
            <person name="Haridas S."/>
            <person name="Wolfe K.H."/>
            <person name="Lopes M.R."/>
            <person name="Hittinger C.T."/>
            <person name="Goker M."/>
            <person name="Salamov A."/>
            <person name="Wisecaver J."/>
            <person name="Long T.M."/>
            <person name="Aerts A.L."/>
            <person name="Barry K."/>
            <person name="Choi C."/>
            <person name="Clum A."/>
            <person name="Coughlan A.Y."/>
            <person name="Deshpande S."/>
            <person name="Douglass A.P."/>
            <person name="Hanson S.J."/>
            <person name="Klenk H.-P."/>
            <person name="LaButti K."/>
            <person name="Lapidus A."/>
            <person name="Lindquist E."/>
            <person name="Lipzen A."/>
            <person name="Meier-kolthoff J.P."/>
            <person name="Ohm R.A."/>
            <person name="Otillar R.P."/>
            <person name="Pangilinan J."/>
            <person name="Peng Y."/>
            <person name="Rokas A."/>
            <person name="Rosa C.A."/>
            <person name="Scheuner C."/>
            <person name="Sibirny A.A."/>
            <person name="Slot J.C."/>
            <person name="Stielow J.B."/>
            <person name="Sun H."/>
            <person name="Kurtzman C.P."/>
            <person name="Blackwell M."/>
            <person name="Grigoriev I.V."/>
            <person name="Jeffries T.W."/>
        </authorList>
    </citation>
    <scope>NUCLEOTIDE SEQUENCE [LARGE SCALE GENOMIC DNA]</scope>
    <source>
        <strain evidence="11 12">NRRL YB-4993</strain>
    </source>
</reference>
<evidence type="ECO:0000256" key="7">
    <source>
        <dbReference type="ARBA" id="ARBA00022691"/>
    </source>
</evidence>
<keyword evidence="6" id="KW-0808">Transferase</keyword>
<evidence type="ECO:0000256" key="1">
    <source>
        <dbReference type="ARBA" id="ARBA00004123"/>
    </source>
</evidence>
<dbReference type="GO" id="GO:0045903">
    <property type="term" value="P:positive regulation of translational fidelity"/>
    <property type="evidence" value="ECO:0007669"/>
    <property type="project" value="EnsemblFungi"/>
</dbReference>
<comment type="subcellular location">
    <subcellularLocation>
        <location evidence="2">Cytoplasm</location>
    </subcellularLocation>
    <subcellularLocation>
        <location evidence="1">Nucleus</location>
    </subcellularLocation>
</comment>
<name>A0A1A0HKV1_9ASCO</name>